<sequence>MNWTLVTSTCLMVMPSLAVCYLANDNNLRRSLMALISQSVKNLKGGISQQPDILRFPEQGSEQINGWSSETEGLQKRPPFVFTKTIGDQNALGAKPLIHLINRDSVEQYYVVFTGQAVRVFDLNGKEYTVKGDLSYVKVGNPRDDLRMVTVADYTFIVNRNMVVRADKTPLYTLKENGDCLINVRGGQYGRTLAFTINNVRIEYKIAQGDKPEHVQETDAQWLVKKLAGLARAHDSFKDWKFNEGSGFIHVIAPGNSQINQLSTEDGYANQLMNAVMHTSQSFSKLPIEAPNGYTVKIVGDTSKTSDMFYVQYDNVKKVWKEVAGWGVEKGLNSATMPHALVRQSDGSFAMQVLPWAQRSCGDMDTNPTPSIVDQKINDVFFFRNRLGFLAGENIVMSRTSKYFSLFPASVANLSDDDPIDVAVSHNRISILKYAVPFSEELLLWSDQAQFVLSASGILSPKSVELNLTTEFDVSDRARPYGVGRGVYFASPRASYTSLNRYYAVQDVSSVKSAEDMSAHVPSYIPNGVFSIRGSGTENFISVLSANAPSKIFLYKFLYLNEEITQQAWSHWELGSNVTVLACDSIGSTMYLVLRNQSHTWMCRAHFTKNSIDFDSEPYRLYIDNKIKYVIPKGAYNDDTYTTTIKPVDIYGMKYWKGKFYIVASDGLVSWFEPPRGGWPNGVPVLSMSGNREGETIYIGLAIDFRYVFSKFLIKKTADDGSTATEDIGRLQLRRAWVNYEDSGAFTVEVENTSRLFSYDMAGARLGSNALRAGGLNVGTGQFRFPVAGNAQLNEVRIISDHTTPLNVIGCGWEGNYLRRSSGI</sequence>
<keyword evidence="2" id="KW-1185">Reference proteome</keyword>
<gene>
    <name evidence="1" type="ORF">bas68_0044</name>
</gene>
<protein>
    <submittedName>
        <fullName evidence="1">Tail tube protein B</fullName>
    </submittedName>
</protein>
<proteinExistence type="predicted"/>
<name>A0AAE7VPZ5_9CAUD</name>
<dbReference type="InterPro" id="IPR058003">
    <property type="entry name" value="Phage_gp12"/>
</dbReference>
<dbReference type="Pfam" id="PF25675">
    <property type="entry name" value="Phage_nozzle"/>
    <property type="match status" value="1"/>
</dbReference>
<dbReference type="EMBL" id="MZ501055">
    <property type="protein sequence ID" value="QXV76839.1"/>
    <property type="molecule type" value="Genomic_DNA"/>
</dbReference>
<dbReference type="Proteomes" id="UP000828154">
    <property type="component" value="Segment"/>
</dbReference>
<evidence type="ECO:0000313" key="2">
    <source>
        <dbReference type="Proteomes" id="UP000828154"/>
    </source>
</evidence>
<evidence type="ECO:0000313" key="1">
    <source>
        <dbReference type="EMBL" id="QXV76839.1"/>
    </source>
</evidence>
<accession>A0AAE7VPZ5</accession>
<organism evidence="1 2">
    <name type="scientific">Escherichia phage CarlSpitteler</name>
    <dbReference type="NCBI Taxonomy" id="2852039"/>
    <lineage>
        <taxon>Viruses</taxon>
        <taxon>Duplodnaviria</taxon>
        <taxon>Heunggongvirae</taxon>
        <taxon>Uroviricota</taxon>
        <taxon>Caudoviricetes</taxon>
        <taxon>Autographivirales</taxon>
        <taxon>Autotranscriptaviridae</taxon>
        <taxon>Studiervirinae</taxon>
        <taxon>Berlinvirus</taxon>
        <taxon>Berlinvirus carlspitteler</taxon>
    </lineage>
</organism>
<reference evidence="2" key="1">
    <citation type="journal article" date="2021" name="PLoS Biol.">
        <title>Systematic exploration of Escherichia coli phage-host interactions with the BASEL phage collection.</title>
        <authorList>
            <person name="Maffei E."/>
            <person name="Shaidullina A."/>
            <person name="Burkolter M."/>
            <person name="Heyer Y."/>
            <person name="Estermann F."/>
            <person name="Druelle V."/>
            <person name="Sauer P."/>
            <person name="Willi L."/>
            <person name="Michaelis S."/>
            <person name="Hilbi H."/>
            <person name="Thaler D.S."/>
            <person name="Harms A."/>
        </authorList>
    </citation>
    <scope>NUCLEOTIDE SEQUENCE [LARGE SCALE GENOMIC DNA]</scope>
    <source>
        <strain evidence="2">Bas68</strain>
    </source>
</reference>